<dbReference type="EC" id="1.8.4.11" evidence="2"/>
<name>A0AAE1MWC2_9FABA</name>
<dbReference type="InterPro" id="IPR036509">
    <property type="entry name" value="Met_Sox_Rdtase_MsrA_sf"/>
</dbReference>
<evidence type="ECO:0000313" key="10">
    <source>
        <dbReference type="Proteomes" id="UP001293593"/>
    </source>
</evidence>
<sequence length="261" mass="29621">MSICSSATSRSYSATCRSLSSWIFNPTKTKLFRSLSRISSKCFCYFPLTCGHTSSYKSSMNLLSRLGFGSTRAPENLDSSMAQYPDDDECAPGQQFAQFGAGCFWGVELAFQRVPGVTKTEVGYSQGFLHNPTYEDVCSGTTSHSEVVRVQYDLKECSYDALLNVFWARHDPTMLNRQGNDVGTQYRSGIYYYTAEQEKAARESLEQQQKRLSRKIVTEILPAKKFYRAEEYHQQYLEKGGRFGYKQSAAKRCNDPIRCYG</sequence>
<evidence type="ECO:0000256" key="6">
    <source>
        <dbReference type="ARBA" id="ARBA00047806"/>
    </source>
</evidence>
<keyword evidence="3" id="KW-0560">Oxidoreductase</keyword>
<evidence type="ECO:0000313" key="9">
    <source>
        <dbReference type="EMBL" id="KAK4278460.1"/>
    </source>
</evidence>
<dbReference type="Gene3D" id="3.30.1060.10">
    <property type="entry name" value="Peptide methionine sulphoxide reductase MsrA"/>
    <property type="match status" value="1"/>
</dbReference>
<feature type="domain" description="Peptide methionine sulphoxide reductase MsrA" evidence="8">
    <location>
        <begin position="97"/>
        <end position="241"/>
    </location>
</feature>
<dbReference type="FunFam" id="3.30.1060.10:FF:000002">
    <property type="entry name" value="Peptide methionine sulfoxide reductase"/>
    <property type="match status" value="1"/>
</dbReference>
<gene>
    <name evidence="9" type="ORF">QN277_016303</name>
</gene>
<dbReference type="GO" id="GO:0005737">
    <property type="term" value="C:cytoplasm"/>
    <property type="evidence" value="ECO:0007669"/>
    <property type="project" value="TreeGrafter"/>
</dbReference>
<proteinExistence type="inferred from homology"/>
<evidence type="ECO:0000256" key="1">
    <source>
        <dbReference type="ARBA" id="ARBA00005591"/>
    </source>
</evidence>
<dbReference type="NCBIfam" id="TIGR00401">
    <property type="entry name" value="msrA"/>
    <property type="match status" value="1"/>
</dbReference>
<evidence type="ECO:0000256" key="3">
    <source>
        <dbReference type="ARBA" id="ARBA00023002"/>
    </source>
</evidence>
<comment type="catalytic activity">
    <reaction evidence="7">
        <text>[thioredoxin]-disulfide + L-methionine + H2O = L-methionine (S)-S-oxide + [thioredoxin]-dithiol</text>
        <dbReference type="Rhea" id="RHEA:19993"/>
        <dbReference type="Rhea" id="RHEA-COMP:10698"/>
        <dbReference type="Rhea" id="RHEA-COMP:10700"/>
        <dbReference type="ChEBI" id="CHEBI:15377"/>
        <dbReference type="ChEBI" id="CHEBI:29950"/>
        <dbReference type="ChEBI" id="CHEBI:50058"/>
        <dbReference type="ChEBI" id="CHEBI:57844"/>
        <dbReference type="ChEBI" id="CHEBI:58772"/>
        <dbReference type="EC" id="1.8.4.11"/>
    </reaction>
</comment>
<keyword evidence="10" id="KW-1185">Reference proteome</keyword>
<evidence type="ECO:0000256" key="4">
    <source>
        <dbReference type="ARBA" id="ARBA00030273"/>
    </source>
</evidence>
<dbReference type="InterPro" id="IPR050162">
    <property type="entry name" value="MsrA_MetSO_reductase"/>
</dbReference>
<dbReference type="AlphaFoldDB" id="A0AAE1MWC2"/>
<evidence type="ECO:0000256" key="5">
    <source>
        <dbReference type="ARBA" id="ARBA00030643"/>
    </source>
</evidence>
<evidence type="ECO:0000259" key="8">
    <source>
        <dbReference type="Pfam" id="PF01625"/>
    </source>
</evidence>
<dbReference type="PANTHER" id="PTHR42799">
    <property type="entry name" value="MITOCHONDRIAL PEPTIDE METHIONINE SULFOXIDE REDUCTASE"/>
    <property type="match status" value="1"/>
</dbReference>
<comment type="catalytic activity">
    <reaction evidence="6">
        <text>L-methionyl-[protein] + [thioredoxin]-disulfide + H2O = L-methionyl-(S)-S-oxide-[protein] + [thioredoxin]-dithiol</text>
        <dbReference type="Rhea" id="RHEA:14217"/>
        <dbReference type="Rhea" id="RHEA-COMP:10698"/>
        <dbReference type="Rhea" id="RHEA-COMP:10700"/>
        <dbReference type="Rhea" id="RHEA-COMP:12313"/>
        <dbReference type="Rhea" id="RHEA-COMP:12315"/>
        <dbReference type="ChEBI" id="CHEBI:15377"/>
        <dbReference type="ChEBI" id="CHEBI:16044"/>
        <dbReference type="ChEBI" id="CHEBI:29950"/>
        <dbReference type="ChEBI" id="CHEBI:44120"/>
        <dbReference type="ChEBI" id="CHEBI:50058"/>
        <dbReference type="EC" id="1.8.4.11"/>
    </reaction>
</comment>
<evidence type="ECO:0000256" key="2">
    <source>
        <dbReference type="ARBA" id="ARBA00012502"/>
    </source>
</evidence>
<dbReference type="EMBL" id="JAWXYG010000003">
    <property type="protein sequence ID" value="KAK4278460.1"/>
    <property type="molecule type" value="Genomic_DNA"/>
</dbReference>
<accession>A0AAE1MWC2</accession>
<dbReference type="SUPFAM" id="SSF55068">
    <property type="entry name" value="Peptide methionine sulfoxide reductase"/>
    <property type="match status" value="1"/>
</dbReference>
<dbReference type="InterPro" id="IPR002569">
    <property type="entry name" value="Met_Sox_Rdtase_MsrA_dom"/>
</dbReference>
<dbReference type="Proteomes" id="UP001293593">
    <property type="component" value="Unassembled WGS sequence"/>
</dbReference>
<reference evidence="9" key="1">
    <citation type="submission" date="2023-10" db="EMBL/GenBank/DDBJ databases">
        <title>Chromosome-level genome of the transformable northern wattle, Acacia crassicarpa.</title>
        <authorList>
            <person name="Massaro I."/>
            <person name="Sinha N.R."/>
            <person name="Poethig S."/>
            <person name="Leichty A.R."/>
        </authorList>
    </citation>
    <scope>NUCLEOTIDE SEQUENCE</scope>
    <source>
        <strain evidence="9">Acra3RX</strain>
        <tissue evidence="9">Leaf</tissue>
    </source>
</reference>
<comment type="caution">
    <text evidence="9">The sequence shown here is derived from an EMBL/GenBank/DDBJ whole genome shotgun (WGS) entry which is preliminary data.</text>
</comment>
<evidence type="ECO:0000256" key="7">
    <source>
        <dbReference type="ARBA" id="ARBA00048782"/>
    </source>
</evidence>
<dbReference type="Pfam" id="PF01625">
    <property type="entry name" value="PMSR"/>
    <property type="match status" value="1"/>
</dbReference>
<dbReference type="GO" id="GO:0008113">
    <property type="term" value="F:peptide-methionine (S)-S-oxide reductase activity"/>
    <property type="evidence" value="ECO:0007669"/>
    <property type="project" value="UniProtKB-EC"/>
</dbReference>
<organism evidence="9 10">
    <name type="scientific">Acacia crassicarpa</name>
    <name type="common">northern wattle</name>
    <dbReference type="NCBI Taxonomy" id="499986"/>
    <lineage>
        <taxon>Eukaryota</taxon>
        <taxon>Viridiplantae</taxon>
        <taxon>Streptophyta</taxon>
        <taxon>Embryophyta</taxon>
        <taxon>Tracheophyta</taxon>
        <taxon>Spermatophyta</taxon>
        <taxon>Magnoliopsida</taxon>
        <taxon>eudicotyledons</taxon>
        <taxon>Gunneridae</taxon>
        <taxon>Pentapetalae</taxon>
        <taxon>rosids</taxon>
        <taxon>fabids</taxon>
        <taxon>Fabales</taxon>
        <taxon>Fabaceae</taxon>
        <taxon>Caesalpinioideae</taxon>
        <taxon>mimosoid clade</taxon>
        <taxon>Acacieae</taxon>
        <taxon>Acacia</taxon>
    </lineage>
</organism>
<dbReference type="GO" id="GO:0034599">
    <property type="term" value="P:cellular response to oxidative stress"/>
    <property type="evidence" value="ECO:0007669"/>
    <property type="project" value="TreeGrafter"/>
</dbReference>
<comment type="similarity">
    <text evidence="1">Belongs to the MsrA Met sulfoxide reductase family.</text>
</comment>
<dbReference type="HAMAP" id="MF_01401">
    <property type="entry name" value="MsrA"/>
    <property type="match status" value="1"/>
</dbReference>
<protein>
    <recommendedName>
        <fullName evidence="2">peptide-methionine (S)-S-oxide reductase</fullName>
        <ecNumber evidence="2">1.8.4.11</ecNumber>
    </recommendedName>
    <alternativeName>
        <fullName evidence="5">Peptide-methionine (S)-S-oxide reductase</fullName>
    </alternativeName>
    <alternativeName>
        <fullName evidence="4">Protein-methionine-S-oxide reductase</fullName>
    </alternativeName>
</protein>
<dbReference type="PANTHER" id="PTHR42799:SF2">
    <property type="entry name" value="MITOCHONDRIAL PEPTIDE METHIONINE SULFOXIDE REDUCTASE"/>
    <property type="match status" value="1"/>
</dbReference>